<gene>
    <name evidence="2 3" type="primary">aguA</name>
    <name evidence="3" type="ORF">OBO34_03465</name>
</gene>
<organism evidence="3 4">
    <name type="scientific">Hominibacterium faecale</name>
    <dbReference type="NCBI Taxonomy" id="2839743"/>
    <lineage>
        <taxon>Bacteria</taxon>
        <taxon>Bacillati</taxon>
        <taxon>Bacillota</taxon>
        <taxon>Clostridia</taxon>
        <taxon>Peptostreptococcales</taxon>
        <taxon>Anaerovoracaceae</taxon>
        <taxon>Hominibacterium</taxon>
    </lineage>
</organism>
<evidence type="ECO:0000256" key="1">
    <source>
        <dbReference type="ARBA" id="ARBA00022801"/>
    </source>
</evidence>
<keyword evidence="4" id="KW-1185">Reference proteome</keyword>
<dbReference type="GO" id="GO:0004668">
    <property type="term" value="F:protein-arginine deiminase activity"/>
    <property type="evidence" value="ECO:0007669"/>
    <property type="project" value="InterPro"/>
</dbReference>
<dbReference type="Gene3D" id="3.75.10.10">
    <property type="entry name" value="L-arginine/glycine Amidinotransferase, Chain A"/>
    <property type="match status" value="1"/>
</dbReference>
<sequence length="368" mass="42115">MARTLKSTPKQDGFRMPGEFEEHERSWLIWPERTDTWRDGGKPAQKVFVDVATKLVKYEPLTVLVSATQYENARARLPEEVRVIEMSTDDAWTQDKGPSFVINDKGEVRGVHWGWNAYGGLEGGLYFPWKLDSQVGQKILEIENCDRYDATKFVLENGATQVDGEGTLIVTEQVFMNHNRNGDMTKEETERYLKEYMNIDKVIWLKRGMAFDETDGHVDDVCFFARPGVIVLSWVDDPNHPQYSCLKEAYDILSNETDAKGRKFEIIKIHIPEVLYITEEENDGIDICQDAASRESGLPLAVTYINSYLINGAVLVPQFGDPRDKEAMEKMQEIYPDRDIVPIYTREWSLAGGNVHCMTLQQPKAQCK</sequence>
<reference evidence="3" key="1">
    <citation type="submission" date="2022-09" db="EMBL/GenBank/DDBJ databases">
        <title>Culturomic study of gut microbiota in children with autism spectrum disorder.</title>
        <authorList>
            <person name="Efimov B.A."/>
            <person name="Chaplin A.V."/>
            <person name="Sokolova S.R."/>
            <person name="Pikina A.P."/>
            <person name="Korzhanova M."/>
            <person name="Belova V."/>
            <person name="Korostin D."/>
        </authorList>
    </citation>
    <scope>NUCLEOTIDE SEQUENCE</scope>
    <source>
        <strain evidence="3">ASD5510</strain>
    </source>
</reference>
<comment type="caution">
    <text evidence="3">The sequence shown here is derived from an EMBL/GenBank/DDBJ whole genome shotgun (WGS) entry which is preliminary data.</text>
</comment>
<dbReference type="PANTHER" id="PTHR31377:SF0">
    <property type="entry name" value="AGMATINE DEIMINASE-RELATED"/>
    <property type="match status" value="1"/>
</dbReference>
<keyword evidence="1 2" id="KW-0378">Hydrolase</keyword>
<dbReference type="SUPFAM" id="SSF55909">
    <property type="entry name" value="Pentein"/>
    <property type="match status" value="1"/>
</dbReference>
<dbReference type="NCBIfam" id="TIGR03380">
    <property type="entry name" value="agmatine_aguA"/>
    <property type="match status" value="1"/>
</dbReference>
<evidence type="ECO:0000313" key="3">
    <source>
        <dbReference type="EMBL" id="MCU7377411.1"/>
    </source>
</evidence>
<dbReference type="EMBL" id="JAOSHN010000001">
    <property type="protein sequence ID" value="MCU7377411.1"/>
    <property type="molecule type" value="Genomic_DNA"/>
</dbReference>
<dbReference type="Proteomes" id="UP001065549">
    <property type="component" value="Unassembled WGS sequence"/>
</dbReference>
<name>A0A9J6QS48_9FIRM</name>
<dbReference type="InterPro" id="IPR007466">
    <property type="entry name" value="Peptidyl-Arg-deiminase_porph"/>
</dbReference>
<evidence type="ECO:0000313" key="4">
    <source>
        <dbReference type="Proteomes" id="UP001065549"/>
    </source>
</evidence>
<comment type="similarity">
    <text evidence="2">Belongs to the agmatine deiminase family.</text>
</comment>
<dbReference type="PANTHER" id="PTHR31377">
    <property type="entry name" value="AGMATINE DEIMINASE-RELATED"/>
    <property type="match status" value="1"/>
</dbReference>
<dbReference type="GO" id="GO:0047632">
    <property type="term" value="F:agmatine deiminase activity"/>
    <property type="evidence" value="ECO:0007669"/>
    <property type="project" value="UniProtKB-UniRule"/>
</dbReference>
<dbReference type="HAMAP" id="MF_01841">
    <property type="entry name" value="Agmatine_deimin"/>
    <property type="match status" value="1"/>
</dbReference>
<evidence type="ECO:0000256" key="2">
    <source>
        <dbReference type="HAMAP-Rule" id="MF_01841"/>
    </source>
</evidence>
<dbReference type="GO" id="GO:0009446">
    <property type="term" value="P:putrescine biosynthetic process"/>
    <property type="evidence" value="ECO:0007669"/>
    <property type="project" value="InterPro"/>
</dbReference>
<accession>A0A9J6QS48</accession>
<dbReference type="EC" id="3.5.3.12" evidence="2"/>
<comment type="catalytic activity">
    <reaction evidence="2">
        <text>agmatine + H2O = N-carbamoylputrescine + NH4(+)</text>
        <dbReference type="Rhea" id="RHEA:18037"/>
        <dbReference type="ChEBI" id="CHEBI:15377"/>
        <dbReference type="ChEBI" id="CHEBI:28938"/>
        <dbReference type="ChEBI" id="CHEBI:58145"/>
        <dbReference type="ChEBI" id="CHEBI:58318"/>
        <dbReference type="EC" id="3.5.3.12"/>
    </reaction>
</comment>
<dbReference type="NCBIfam" id="NF010070">
    <property type="entry name" value="PRK13551.1"/>
    <property type="match status" value="1"/>
</dbReference>
<dbReference type="InterPro" id="IPR017754">
    <property type="entry name" value="Agmatine_deiminase"/>
</dbReference>
<proteinExistence type="inferred from homology"/>
<dbReference type="AlphaFoldDB" id="A0A9J6QS48"/>
<protein>
    <recommendedName>
        <fullName evidence="2">Putative agmatine deiminase</fullName>
        <ecNumber evidence="2">3.5.3.12</ecNumber>
    </recommendedName>
    <alternativeName>
        <fullName evidence="2">Agmatine iminohydrolase</fullName>
    </alternativeName>
</protein>
<dbReference type="RefSeq" id="WP_148397069.1">
    <property type="nucleotide sequence ID" value="NZ_JAJAGH010000010.1"/>
</dbReference>
<dbReference type="Pfam" id="PF04371">
    <property type="entry name" value="PAD_porph"/>
    <property type="match status" value="1"/>
</dbReference>
<feature type="active site" description="Amidino-cysteine intermediate" evidence="2">
    <location>
        <position position="357"/>
    </location>
</feature>